<comment type="subcellular location">
    <subcellularLocation>
        <location evidence="2">Cell membrane</location>
        <topology evidence="2">Multi-pass membrane protein</topology>
    </subcellularLocation>
</comment>
<dbReference type="Pfam" id="PF00072">
    <property type="entry name" value="Response_reg"/>
    <property type="match status" value="1"/>
</dbReference>
<keyword evidence="5 14" id="KW-0597">Phosphoprotein</keyword>
<dbReference type="InterPro" id="IPR050398">
    <property type="entry name" value="HssS/ArlS-like"/>
</dbReference>
<name>A0A0F7KHF4_9PROT</name>
<dbReference type="Proteomes" id="UP000034156">
    <property type="component" value="Chromosome"/>
</dbReference>
<gene>
    <name evidence="18" type="ORF">AAW31_11470</name>
    <name evidence="19" type="ORF">BCL69_101642</name>
</gene>
<dbReference type="PROSITE" id="PS50110">
    <property type="entry name" value="RESPONSE_REGULATORY"/>
    <property type="match status" value="1"/>
</dbReference>
<evidence type="ECO:0000256" key="10">
    <source>
        <dbReference type="ARBA" id="ARBA00022840"/>
    </source>
</evidence>
<dbReference type="Gene3D" id="1.10.287.130">
    <property type="match status" value="1"/>
</dbReference>
<dbReference type="GO" id="GO:0000155">
    <property type="term" value="F:phosphorelay sensor kinase activity"/>
    <property type="evidence" value="ECO:0007669"/>
    <property type="project" value="InterPro"/>
</dbReference>
<keyword evidence="9 18" id="KW-0418">Kinase</keyword>
<evidence type="ECO:0000313" key="18">
    <source>
        <dbReference type="EMBL" id="AKH38274.1"/>
    </source>
</evidence>
<dbReference type="KEGG" id="nco:AAW31_11470"/>
<evidence type="ECO:0000256" key="2">
    <source>
        <dbReference type="ARBA" id="ARBA00004651"/>
    </source>
</evidence>
<dbReference type="InterPro" id="IPR011006">
    <property type="entry name" value="CheY-like_superfamily"/>
</dbReference>
<keyword evidence="20" id="KW-1185">Reference proteome</keyword>
<dbReference type="InterPro" id="IPR036097">
    <property type="entry name" value="HisK_dim/P_sf"/>
</dbReference>
<feature type="transmembrane region" description="Helical" evidence="15">
    <location>
        <begin position="226"/>
        <end position="259"/>
    </location>
</feature>
<dbReference type="SMART" id="SM00387">
    <property type="entry name" value="HATPase_c"/>
    <property type="match status" value="1"/>
</dbReference>
<comment type="catalytic activity">
    <reaction evidence="1">
        <text>ATP + protein L-histidine = ADP + protein N-phospho-L-histidine.</text>
        <dbReference type="EC" id="2.7.13.3"/>
    </reaction>
</comment>
<evidence type="ECO:0000256" key="12">
    <source>
        <dbReference type="ARBA" id="ARBA00023012"/>
    </source>
</evidence>
<dbReference type="PROSITE" id="PS50109">
    <property type="entry name" value="HIS_KIN"/>
    <property type="match status" value="1"/>
</dbReference>
<dbReference type="SUPFAM" id="SSF47384">
    <property type="entry name" value="Homodimeric domain of signal transducing histidine kinase"/>
    <property type="match status" value="1"/>
</dbReference>
<evidence type="ECO:0000256" key="1">
    <source>
        <dbReference type="ARBA" id="ARBA00000085"/>
    </source>
</evidence>
<dbReference type="EMBL" id="CP011451">
    <property type="protein sequence ID" value="AKH38274.1"/>
    <property type="molecule type" value="Genomic_DNA"/>
</dbReference>
<evidence type="ECO:0000256" key="3">
    <source>
        <dbReference type="ARBA" id="ARBA00012438"/>
    </source>
</evidence>
<dbReference type="InterPro" id="IPR005467">
    <property type="entry name" value="His_kinase_dom"/>
</dbReference>
<evidence type="ECO:0000313" key="19">
    <source>
        <dbReference type="EMBL" id="TYP89525.1"/>
    </source>
</evidence>
<dbReference type="CDD" id="cd00156">
    <property type="entry name" value="REC"/>
    <property type="match status" value="1"/>
</dbReference>
<keyword evidence="13 15" id="KW-0472">Membrane</keyword>
<accession>A0A0F7KHF4</accession>
<organism evidence="18 20">
    <name type="scientific">Nitrosomonas communis</name>
    <dbReference type="NCBI Taxonomy" id="44574"/>
    <lineage>
        <taxon>Bacteria</taxon>
        <taxon>Pseudomonadati</taxon>
        <taxon>Pseudomonadota</taxon>
        <taxon>Betaproteobacteria</taxon>
        <taxon>Nitrosomonadales</taxon>
        <taxon>Nitrosomonadaceae</taxon>
        <taxon>Nitrosomonas</taxon>
    </lineage>
</organism>
<keyword evidence="11 15" id="KW-1133">Transmembrane helix</keyword>
<dbReference type="EMBL" id="VNHT01000016">
    <property type="protein sequence ID" value="TYP89525.1"/>
    <property type="molecule type" value="Genomic_DNA"/>
</dbReference>
<evidence type="ECO:0000256" key="4">
    <source>
        <dbReference type="ARBA" id="ARBA00022475"/>
    </source>
</evidence>
<feature type="domain" description="Response regulatory" evidence="17">
    <location>
        <begin position="4"/>
        <end position="123"/>
    </location>
</feature>
<evidence type="ECO:0000256" key="13">
    <source>
        <dbReference type="ARBA" id="ARBA00023136"/>
    </source>
</evidence>
<proteinExistence type="predicted"/>
<dbReference type="SUPFAM" id="SSF55874">
    <property type="entry name" value="ATPase domain of HSP90 chaperone/DNA topoisomerase II/histidine kinase"/>
    <property type="match status" value="1"/>
</dbReference>
<feature type="modified residue" description="4-aspartylphosphate" evidence="14">
    <location>
        <position position="55"/>
    </location>
</feature>
<dbReference type="PRINTS" id="PR00344">
    <property type="entry name" value="BCTRLSENSOR"/>
</dbReference>
<evidence type="ECO:0000256" key="5">
    <source>
        <dbReference type="ARBA" id="ARBA00022553"/>
    </source>
</evidence>
<evidence type="ECO:0000256" key="9">
    <source>
        <dbReference type="ARBA" id="ARBA00022777"/>
    </source>
</evidence>
<dbReference type="EC" id="2.7.13.3" evidence="3"/>
<dbReference type="InterPro" id="IPR003594">
    <property type="entry name" value="HATPase_dom"/>
</dbReference>
<feature type="transmembrane region" description="Helical" evidence="15">
    <location>
        <begin position="287"/>
        <end position="305"/>
    </location>
</feature>
<keyword evidence="4" id="KW-1003">Cell membrane</keyword>
<dbReference type="InterPro" id="IPR036890">
    <property type="entry name" value="HATPase_C_sf"/>
</dbReference>
<dbReference type="AlphaFoldDB" id="A0A0F7KHF4"/>
<dbReference type="CDD" id="cd00082">
    <property type="entry name" value="HisKA"/>
    <property type="match status" value="1"/>
</dbReference>
<reference evidence="19 21" key="3">
    <citation type="submission" date="2019-07" db="EMBL/GenBank/DDBJ databases">
        <title>Active sludge and wastewater microbial communities from Klosterneuburg, Austria.</title>
        <authorList>
            <person name="Wagner M."/>
        </authorList>
    </citation>
    <scope>NUCLEOTIDE SEQUENCE [LARGE SCALE GENOMIC DNA]</scope>
    <source>
        <strain evidence="19 21">Nm2</strain>
    </source>
</reference>
<keyword evidence="12" id="KW-0902">Two-component regulatory system</keyword>
<evidence type="ECO:0000256" key="11">
    <source>
        <dbReference type="ARBA" id="ARBA00022989"/>
    </source>
</evidence>
<keyword evidence="10" id="KW-0067">ATP-binding</keyword>
<dbReference type="PANTHER" id="PTHR45528">
    <property type="entry name" value="SENSOR HISTIDINE KINASE CPXA"/>
    <property type="match status" value="1"/>
</dbReference>
<feature type="transmembrane region" description="Helical" evidence="15">
    <location>
        <begin position="161"/>
        <end position="182"/>
    </location>
</feature>
<evidence type="ECO:0000313" key="21">
    <source>
        <dbReference type="Proteomes" id="UP000324176"/>
    </source>
</evidence>
<dbReference type="PANTHER" id="PTHR45528:SF1">
    <property type="entry name" value="SENSOR HISTIDINE KINASE CPXA"/>
    <property type="match status" value="1"/>
</dbReference>
<evidence type="ECO:0000256" key="6">
    <source>
        <dbReference type="ARBA" id="ARBA00022679"/>
    </source>
</evidence>
<dbReference type="InterPro" id="IPR003661">
    <property type="entry name" value="HisK_dim/P_dom"/>
</dbReference>
<dbReference type="Proteomes" id="UP000324176">
    <property type="component" value="Unassembled WGS sequence"/>
</dbReference>
<dbReference type="RefSeq" id="WP_046850329.1">
    <property type="nucleotide sequence ID" value="NZ_CP011451.1"/>
</dbReference>
<dbReference type="InterPro" id="IPR004358">
    <property type="entry name" value="Sig_transdc_His_kin-like_C"/>
</dbReference>
<evidence type="ECO:0000256" key="8">
    <source>
        <dbReference type="ARBA" id="ARBA00022741"/>
    </source>
</evidence>
<feature type="transmembrane region" description="Helical" evidence="15">
    <location>
        <begin position="194"/>
        <end position="214"/>
    </location>
</feature>
<keyword evidence="7 15" id="KW-0812">Transmembrane</keyword>
<evidence type="ECO:0000313" key="20">
    <source>
        <dbReference type="Proteomes" id="UP000034156"/>
    </source>
</evidence>
<dbReference type="Gene3D" id="3.40.50.2300">
    <property type="match status" value="1"/>
</dbReference>
<evidence type="ECO:0000259" key="16">
    <source>
        <dbReference type="PROSITE" id="PS50109"/>
    </source>
</evidence>
<evidence type="ECO:0000259" key="17">
    <source>
        <dbReference type="PROSITE" id="PS50110"/>
    </source>
</evidence>
<feature type="domain" description="Histidine kinase" evidence="16">
    <location>
        <begin position="339"/>
        <end position="559"/>
    </location>
</feature>
<protein>
    <recommendedName>
        <fullName evidence="3">histidine kinase</fullName>
        <ecNumber evidence="3">2.7.13.3</ecNumber>
    </recommendedName>
</protein>
<dbReference type="PATRIC" id="fig|44574.3.peg.2792"/>
<evidence type="ECO:0000256" key="7">
    <source>
        <dbReference type="ARBA" id="ARBA00022692"/>
    </source>
</evidence>
<evidence type="ECO:0000256" key="15">
    <source>
        <dbReference type="SAM" id="Phobius"/>
    </source>
</evidence>
<sequence length="570" mass="64526">MTQRIAHVDDDPDIRDTVRQILKKHGYEVDSYHTANDFLNSLNDPAVIPDLAILDVMVESMDAGLNTYVELHNRFPKMQAIFMTSLGDMILPYFENKSQEQQFNLDGKKEGEQKLSDEILRDNIRWFIIFRWAVIGALILFQIVALIASEELTQLGIREQQVWPLAITVILSAANFAYIYALDFCQPLKYNSPSINIWLQIIVDLLCLSIVVHYVGSTATPAPFFYILHIALACIFFSALESLFVAIIVSAMYTIVLLVENEMFYQVSQSILIDPRFSNESLQKGRVLVWMIALDTLFFIVWYVVSRLTLVVRKHEQYLRDAYDQINQAQIAKDQYAMLVTHQLKAPLDAIRSKINLVKEGYCGEVSREIEDVLTRIDKRGHNMSNLILDVLRLERLKTAGRNTNAMGYVDISATINKCIDKLEPVANARNIKIKLSMQNFFAFGIPDQIEILFENIIANAITYSYDNTEINITSIIELSDNLASVTITDHGIGIEAKDLPNIFDEYFYSPRAVMHNQSSSGIGLSLVKIAAANNNLQLKVASAPGLGTAFSVIFPNIQFLRENHNASAY</sequence>
<dbReference type="GO" id="GO:0005524">
    <property type="term" value="F:ATP binding"/>
    <property type="evidence" value="ECO:0007669"/>
    <property type="project" value="UniProtKB-KW"/>
</dbReference>
<dbReference type="Pfam" id="PF02518">
    <property type="entry name" value="HATPase_c"/>
    <property type="match status" value="1"/>
</dbReference>
<dbReference type="SUPFAM" id="SSF52172">
    <property type="entry name" value="CheY-like"/>
    <property type="match status" value="1"/>
</dbReference>
<reference evidence="18 20" key="2">
    <citation type="journal article" date="2016" name="Genome Announc.">
        <title>Genome Sequence of Nitrosomonas communis Strain Nm2, a Mesophilic Ammonia-Oxidizing Bacterium Isolated from Mediterranean Soil.</title>
        <authorList>
            <person name="Kozlowski J.A."/>
            <person name="Kits K.D."/>
            <person name="Stein L.Y."/>
        </authorList>
    </citation>
    <scope>NUCLEOTIDE SEQUENCE [LARGE SCALE GENOMIC DNA]</scope>
    <source>
        <strain evidence="18 20">Nm2</strain>
    </source>
</reference>
<evidence type="ECO:0000256" key="14">
    <source>
        <dbReference type="PROSITE-ProRule" id="PRU00169"/>
    </source>
</evidence>
<feature type="transmembrane region" description="Helical" evidence="15">
    <location>
        <begin position="129"/>
        <end position="149"/>
    </location>
</feature>
<dbReference type="Gene3D" id="3.30.565.10">
    <property type="entry name" value="Histidine kinase-like ATPase, C-terminal domain"/>
    <property type="match status" value="1"/>
</dbReference>
<reference evidence="20" key="1">
    <citation type="submission" date="2015-05" db="EMBL/GenBank/DDBJ databases">
        <title>Draft genome of Nitrosomonas communis strain Nm2.</title>
        <authorList>
            <person name="Kozlowski J.A."/>
            <person name="Kits K.D."/>
            <person name="Stein L.Y."/>
        </authorList>
    </citation>
    <scope>NUCLEOTIDE SEQUENCE [LARGE SCALE GENOMIC DNA]</scope>
    <source>
        <strain evidence="20">Nm2</strain>
    </source>
</reference>
<dbReference type="InterPro" id="IPR001789">
    <property type="entry name" value="Sig_transdc_resp-reg_receiver"/>
</dbReference>
<dbReference type="GO" id="GO:0005886">
    <property type="term" value="C:plasma membrane"/>
    <property type="evidence" value="ECO:0007669"/>
    <property type="project" value="UniProtKB-SubCell"/>
</dbReference>
<keyword evidence="8" id="KW-0547">Nucleotide-binding</keyword>
<keyword evidence="6" id="KW-0808">Transferase</keyword>